<sequence length="43" mass="5016">MLLFFLIFKRVALYLRVFSTIISKSNLPLFLSLLRQSGKITVK</sequence>
<protein>
    <submittedName>
        <fullName evidence="2">Uncharacterized protein</fullName>
    </submittedName>
</protein>
<evidence type="ECO:0000313" key="1">
    <source>
        <dbReference type="Proteomes" id="UP000095283"/>
    </source>
</evidence>
<reference evidence="2" key="1">
    <citation type="submission" date="2016-11" db="UniProtKB">
        <authorList>
            <consortium name="WormBaseParasite"/>
        </authorList>
    </citation>
    <scope>IDENTIFICATION</scope>
</reference>
<dbReference type="Proteomes" id="UP000095283">
    <property type="component" value="Unplaced"/>
</dbReference>
<dbReference type="AlphaFoldDB" id="A0A1I7XE76"/>
<organism evidence="1 2">
    <name type="scientific">Heterorhabditis bacteriophora</name>
    <name type="common">Entomopathogenic nematode worm</name>
    <dbReference type="NCBI Taxonomy" id="37862"/>
    <lineage>
        <taxon>Eukaryota</taxon>
        <taxon>Metazoa</taxon>
        <taxon>Ecdysozoa</taxon>
        <taxon>Nematoda</taxon>
        <taxon>Chromadorea</taxon>
        <taxon>Rhabditida</taxon>
        <taxon>Rhabditina</taxon>
        <taxon>Rhabditomorpha</taxon>
        <taxon>Strongyloidea</taxon>
        <taxon>Heterorhabditidae</taxon>
        <taxon>Heterorhabditis</taxon>
    </lineage>
</organism>
<evidence type="ECO:0000313" key="2">
    <source>
        <dbReference type="WBParaSite" id="Hba_15763"/>
    </source>
</evidence>
<accession>A0A1I7XE76</accession>
<keyword evidence="1" id="KW-1185">Reference proteome</keyword>
<proteinExistence type="predicted"/>
<name>A0A1I7XE76_HETBA</name>
<dbReference type="WBParaSite" id="Hba_15763">
    <property type="protein sequence ID" value="Hba_15763"/>
    <property type="gene ID" value="Hba_15763"/>
</dbReference>